<dbReference type="Pfam" id="PF01925">
    <property type="entry name" value="TauE"/>
    <property type="match status" value="1"/>
</dbReference>
<protein>
    <recommendedName>
        <fullName evidence="6">Probable membrane transporter protein</fullName>
    </recommendedName>
</protein>
<evidence type="ECO:0000313" key="8">
    <source>
        <dbReference type="Proteomes" id="UP000022611"/>
    </source>
</evidence>
<evidence type="ECO:0000256" key="2">
    <source>
        <dbReference type="ARBA" id="ARBA00009142"/>
    </source>
</evidence>
<dbReference type="PANTHER" id="PTHR43701:SF2">
    <property type="entry name" value="MEMBRANE TRANSPORTER PROTEIN YJNA-RELATED"/>
    <property type="match status" value="1"/>
</dbReference>
<comment type="caution">
    <text evidence="7">The sequence shown here is derived from an EMBL/GenBank/DDBJ whole genome shotgun (WGS) entry which is preliminary data.</text>
</comment>
<feature type="transmembrane region" description="Helical" evidence="6">
    <location>
        <begin position="102"/>
        <end position="121"/>
    </location>
</feature>
<comment type="similarity">
    <text evidence="2 6">Belongs to the 4-toluene sulfonate uptake permease (TSUP) (TC 2.A.102) family.</text>
</comment>
<proteinExistence type="inferred from homology"/>
<dbReference type="InterPro" id="IPR051598">
    <property type="entry name" value="TSUP/Inactive_protease-like"/>
</dbReference>
<evidence type="ECO:0000313" key="7">
    <source>
        <dbReference type="EMBL" id="EXF93102.1"/>
    </source>
</evidence>
<dbReference type="OrthoDB" id="532317at2"/>
<dbReference type="PANTHER" id="PTHR43701">
    <property type="entry name" value="MEMBRANE TRANSPORTER PROTEIN MJ0441-RELATED"/>
    <property type="match status" value="1"/>
</dbReference>
<keyword evidence="5 6" id="KW-0472">Membrane</keyword>
<evidence type="ECO:0000256" key="1">
    <source>
        <dbReference type="ARBA" id="ARBA00004141"/>
    </source>
</evidence>
<evidence type="ECO:0000256" key="4">
    <source>
        <dbReference type="ARBA" id="ARBA00022989"/>
    </source>
</evidence>
<dbReference type="eggNOG" id="COG0730">
    <property type="taxonomic scope" value="Bacteria"/>
</dbReference>
<keyword evidence="6" id="KW-1003">Cell membrane</keyword>
<organism evidence="7 8">
    <name type="scientific">Pseudomonas fluorescens HK44</name>
    <dbReference type="NCBI Taxonomy" id="1042209"/>
    <lineage>
        <taxon>Bacteria</taxon>
        <taxon>Pseudomonadati</taxon>
        <taxon>Pseudomonadota</taxon>
        <taxon>Gammaproteobacteria</taxon>
        <taxon>Pseudomonadales</taxon>
        <taxon>Pseudomonadaceae</taxon>
        <taxon>Pseudomonas</taxon>
    </lineage>
</organism>
<evidence type="ECO:0000256" key="6">
    <source>
        <dbReference type="RuleBase" id="RU363041"/>
    </source>
</evidence>
<dbReference type="PATRIC" id="fig|1042209.11.peg.3412"/>
<name>A0A010T6L7_PSEFL</name>
<dbReference type="RefSeq" id="WP_019690668.1">
    <property type="nucleotide sequence ID" value="NZ_AFOY02000015.1"/>
</dbReference>
<dbReference type="InterPro" id="IPR002781">
    <property type="entry name" value="TM_pro_TauE-like"/>
</dbReference>
<feature type="transmembrane region" description="Helical" evidence="6">
    <location>
        <begin position="49"/>
        <end position="66"/>
    </location>
</feature>
<feature type="transmembrane region" description="Helical" evidence="6">
    <location>
        <begin position="72"/>
        <end position="90"/>
    </location>
</feature>
<accession>A0A010T6L7</accession>
<dbReference type="HOGENOM" id="CLU_045498_13_3_6"/>
<reference evidence="7 8" key="1">
    <citation type="journal article" date="2011" name="J. Bacteriol.">
        <title>Draft genome sequence of the polycyclic aromatic hydrocarbon-degrading, genetically engineered bioluminescent bioreporter Pseudomonas fluorescens HK44.</title>
        <authorList>
            <person name="Chauhan A."/>
            <person name="Layton A.C."/>
            <person name="Williams D.E."/>
            <person name="Smartt A.E."/>
            <person name="Ripp S."/>
            <person name="Karpinets T.V."/>
            <person name="Brown S.D."/>
            <person name="Sayler G.S."/>
        </authorList>
    </citation>
    <scope>NUCLEOTIDE SEQUENCE [LARGE SCALE GENOMIC DNA]</scope>
    <source>
        <strain evidence="7 8">HK44</strain>
    </source>
</reference>
<gene>
    <name evidence="7" type="ORF">HK44_005245</name>
</gene>
<evidence type="ECO:0000256" key="5">
    <source>
        <dbReference type="ARBA" id="ARBA00023136"/>
    </source>
</evidence>
<dbReference type="Proteomes" id="UP000022611">
    <property type="component" value="Unassembled WGS sequence"/>
</dbReference>
<comment type="subcellular location">
    <subcellularLocation>
        <location evidence="6">Cell membrane</location>
        <topology evidence="6">Multi-pass membrane protein</topology>
    </subcellularLocation>
    <subcellularLocation>
        <location evidence="1">Membrane</location>
        <topology evidence="1">Multi-pass membrane protein</topology>
    </subcellularLocation>
</comment>
<keyword evidence="4 6" id="KW-1133">Transmembrane helix</keyword>
<dbReference type="EMBL" id="AFOY02000015">
    <property type="protein sequence ID" value="EXF93102.1"/>
    <property type="molecule type" value="Genomic_DNA"/>
</dbReference>
<feature type="transmembrane region" description="Helical" evidence="6">
    <location>
        <begin position="6"/>
        <end position="37"/>
    </location>
</feature>
<sequence>MPAWLLFAVIGTLGGVAAGFFGIGGGIVIVPALIYWAGFSQHMATGTSLAVLLPPIGLAAAVEYYRFGNVDVRAAIIIAATMFLGSWLGARFANHMQGPHLRLMFGLFVCGLGVYLVYGAGERLGWF</sequence>
<dbReference type="AlphaFoldDB" id="A0A010T6L7"/>
<keyword evidence="3 6" id="KW-0812">Transmembrane</keyword>
<dbReference type="GO" id="GO:0005886">
    <property type="term" value="C:plasma membrane"/>
    <property type="evidence" value="ECO:0007669"/>
    <property type="project" value="UniProtKB-SubCell"/>
</dbReference>
<evidence type="ECO:0000256" key="3">
    <source>
        <dbReference type="ARBA" id="ARBA00022692"/>
    </source>
</evidence>